<dbReference type="InterPro" id="IPR015421">
    <property type="entry name" value="PyrdxlP-dep_Trfase_major"/>
</dbReference>
<dbReference type="EMBL" id="FPAB01000003">
    <property type="protein sequence ID" value="SFS64448.1"/>
    <property type="molecule type" value="Genomic_DNA"/>
</dbReference>
<dbReference type="SMART" id="SM00345">
    <property type="entry name" value="HTH_GNTR"/>
    <property type="match status" value="1"/>
</dbReference>
<dbReference type="Pfam" id="PF00155">
    <property type="entry name" value="Aminotran_1_2"/>
    <property type="match status" value="1"/>
</dbReference>
<keyword evidence="3" id="KW-0805">Transcription regulation</keyword>
<dbReference type="SUPFAM" id="SSF53383">
    <property type="entry name" value="PLP-dependent transferases"/>
    <property type="match status" value="1"/>
</dbReference>
<evidence type="ECO:0000259" key="6">
    <source>
        <dbReference type="PROSITE" id="PS50949"/>
    </source>
</evidence>
<reference evidence="8" key="1">
    <citation type="submission" date="2016-10" db="EMBL/GenBank/DDBJ databases">
        <authorList>
            <person name="Varghese N."/>
            <person name="Submissions S."/>
        </authorList>
    </citation>
    <scope>NUCLEOTIDE SEQUENCE [LARGE SCALE GENOMIC DNA]</scope>
    <source>
        <strain evidence="8">CGMCC 4.7047</strain>
    </source>
</reference>
<dbReference type="PROSITE" id="PS50949">
    <property type="entry name" value="HTH_GNTR"/>
    <property type="match status" value="1"/>
</dbReference>
<evidence type="ECO:0000256" key="1">
    <source>
        <dbReference type="ARBA" id="ARBA00005384"/>
    </source>
</evidence>
<evidence type="ECO:0000256" key="3">
    <source>
        <dbReference type="ARBA" id="ARBA00023015"/>
    </source>
</evidence>
<dbReference type="Proteomes" id="UP000198873">
    <property type="component" value="Unassembled WGS sequence"/>
</dbReference>
<dbReference type="PANTHER" id="PTHR46577">
    <property type="entry name" value="HTH-TYPE TRANSCRIPTIONAL REGULATORY PROTEIN GABR"/>
    <property type="match status" value="1"/>
</dbReference>
<keyword evidence="4 7" id="KW-0238">DNA-binding</keyword>
<dbReference type="GO" id="GO:0008483">
    <property type="term" value="F:transaminase activity"/>
    <property type="evidence" value="ECO:0007669"/>
    <property type="project" value="UniProtKB-KW"/>
</dbReference>
<dbReference type="Gene3D" id="3.90.1150.10">
    <property type="entry name" value="Aspartate Aminotransferase, domain 1"/>
    <property type="match status" value="1"/>
</dbReference>
<dbReference type="Gene3D" id="1.10.10.10">
    <property type="entry name" value="Winged helix-like DNA-binding domain superfamily/Winged helix DNA-binding domain"/>
    <property type="match status" value="1"/>
</dbReference>
<organism evidence="7 8">
    <name type="scientific">Streptomyces harbinensis</name>
    <dbReference type="NCBI Taxonomy" id="1176198"/>
    <lineage>
        <taxon>Bacteria</taxon>
        <taxon>Bacillati</taxon>
        <taxon>Actinomycetota</taxon>
        <taxon>Actinomycetes</taxon>
        <taxon>Kitasatosporales</taxon>
        <taxon>Streptomycetaceae</taxon>
        <taxon>Streptomyces</taxon>
    </lineage>
</organism>
<proteinExistence type="inferred from homology"/>
<keyword evidence="7" id="KW-0808">Transferase</keyword>
<dbReference type="InterPro" id="IPR051446">
    <property type="entry name" value="HTH_trans_reg/aminotransferase"/>
</dbReference>
<dbReference type="InterPro" id="IPR015422">
    <property type="entry name" value="PyrdxlP-dep_Trfase_small"/>
</dbReference>
<dbReference type="PANTHER" id="PTHR46577:SF1">
    <property type="entry name" value="HTH-TYPE TRANSCRIPTIONAL REGULATORY PROTEIN GABR"/>
    <property type="match status" value="1"/>
</dbReference>
<dbReference type="Gene3D" id="3.40.640.10">
    <property type="entry name" value="Type I PLP-dependent aspartate aminotransferase-like (Major domain)"/>
    <property type="match status" value="1"/>
</dbReference>
<dbReference type="CDD" id="cd07377">
    <property type="entry name" value="WHTH_GntR"/>
    <property type="match status" value="1"/>
</dbReference>
<name>A0A1I6RIY9_9ACTN</name>
<dbReference type="AlphaFoldDB" id="A0A1I6RIY9"/>
<dbReference type="GO" id="GO:0003677">
    <property type="term" value="F:DNA binding"/>
    <property type="evidence" value="ECO:0007669"/>
    <property type="project" value="UniProtKB-KW"/>
</dbReference>
<keyword evidence="8" id="KW-1185">Reference proteome</keyword>
<dbReference type="RefSeq" id="WP_093842648.1">
    <property type="nucleotide sequence ID" value="NZ_FPAB01000003.1"/>
</dbReference>
<evidence type="ECO:0000313" key="7">
    <source>
        <dbReference type="EMBL" id="SFS64448.1"/>
    </source>
</evidence>
<dbReference type="GO" id="GO:0030170">
    <property type="term" value="F:pyridoxal phosphate binding"/>
    <property type="evidence" value="ECO:0007669"/>
    <property type="project" value="InterPro"/>
</dbReference>
<evidence type="ECO:0000313" key="8">
    <source>
        <dbReference type="Proteomes" id="UP000198873"/>
    </source>
</evidence>
<keyword evidence="7" id="KW-0032">Aminotransferase</keyword>
<evidence type="ECO:0000256" key="4">
    <source>
        <dbReference type="ARBA" id="ARBA00023125"/>
    </source>
</evidence>
<dbReference type="Pfam" id="PF00392">
    <property type="entry name" value="GntR"/>
    <property type="match status" value="1"/>
</dbReference>
<dbReference type="InterPro" id="IPR036390">
    <property type="entry name" value="WH_DNA-bd_sf"/>
</dbReference>
<dbReference type="SUPFAM" id="SSF46785">
    <property type="entry name" value="Winged helix' DNA-binding domain"/>
    <property type="match status" value="1"/>
</dbReference>
<comment type="similarity">
    <text evidence="1">In the C-terminal section; belongs to the class-I pyridoxal-phosphate-dependent aminotransferase family.</text>
</comment>
<dbReference type="CDD" id="cd00609">
    <property type="entry name" value="AAT_like"/>
    <property type="match status" value="1"/>
</dbReference>
<keyword evidence="2" id="KW-0663">Pyridoxal phosphate</keyword>
<keyword evidence="5" id="KW-0804">Transcription</keyword>
<dbReference type="InterPro" id="IPR000524">
    <property type="entry name" value="Tscrpt_reg_HTH_GntR"/>
</dbReference>
<dbReference type="InterPro" id="IPR015424">
    <property type="entry name" value="PyrdxlP-dep_Trfase"/>
</dbReference>
<gene>
    <name evidence="7" type="ORF">SAMN05444716_103101</name>
</gene>
<dbReference type="InterPro" id="IPR036388">
    <property type="entry name" value="WH-like_DNA-bd_sf"/>
</dbReference>
<evidence type="ECO:0000256" key="5">
    <source>
        <dbReference type="ARBA" id="ARBA00023163"/>
    </source>
</evidence>
<feature type="domain" description="HTH gntR-type" evidence="6">
    <location>
        <begin position="1"/>
        <end position="69"/>
    </location>
</feature>
<dbReference type="STRING" id="1176198.SAMN05444716_103101"/>
<evidence type="ECO:0000256" key="2">
    <source>
        <dbReference type="ARBA" id="ARBA00022898"/>
    </source>
</evidence>
<protein>
    <submittedName>
        <fullName evidence="7">DNA-binding transcriptional regulator, MocR family, contains an aminotransferase domain</fullName>
    </submittedName>
</protein>
<dbReference type="GO" id="GO:0003700">
    <property type="term" value="F:DNA-binding transcription factor activity"/>
    <property type="evidence" value="ECO:0007669"/>
    <property type="project" value="InterPro"/>
</dbReference>
<accession>A0A1I6RIY9</accession>
<sequence length="451" mass="47955">MDDYRLIADRIAADITEGRLRPGDRLPPQRQFARQHAIAASTAARVYTELARRGLTVGEVGRGTFVRATPPLAPGTWLAEPADPTPGRIDLGMNRPGSSPEHAALLARGLSGLLRADVLTDALRQVGARGTPQARAAAATGLARAGWAPDPAHTLFTAGARQAIAAAISALVPPGERLGVERFTYPPAAGIAARLGVTLVPLDMDDDGVHPDALRATHRRTPLRALYLQPTLHNPLTLTMPPKRRTEIAATVRDLDLPVIEDAVFSFLREEVPPLAALAPERTVVVESLSKRISAGLTVGFAITPPALTERVATAVRTGPFTAAPYALAAATRWLTDGTAAEIAAAKRAEAAARQRIARERLAGFTVRADERSDHLWWELPTPWRADTFLAAAARRGIALAPAAAFTTNPAHAPHAVRIALATPPHDALAAALTTLAELARTRPEEARELE</sequence>
<dbReference type="InterPro" id="IPR004839">
    <property type="entry name" value="Aminotransferase_I/II_large"/>
</dbReference>